<gene>
    <name evidence="7" type="ORF">B0A48_04408</name>
</gene>
<evidence type="ECO:0000259" key="6">
    <source>
        <dbReference type="SMART" id="SM00249"/>
    </source>
</evidence>
<dbReference type="InterPro" id="IPR011011">
    <property type="entry name" value="Znf_FYVE_PHD"/>
</dbReference>
<evidence type="ECO:0000256" key="4">
    <source>
        <dbReference type="ARBA" id="ARBA00022853"/>
    </source>
</evidence>
<feature type="region of interest" description="Disordered" evidence="5">
    <location>
        <begin position="109"/>
        <end position="160"/>
    </location>
</feature>
<keyword evidence="4" id="KW-0156">Chromatin regulator</keyword>
<name>A0A1V8TFQ1_9PEZI</name>
<dbReference type="PANTHER" id="PTHR46462">
    <property type="entry name" value="UPSET, ISOFORM A"/>
    <property type="match status" value="1"/>
</dbReference>
<evidence type="ECO:0000313" key="8">
    <source>
        <dbReference type="Proteomes" id="UP000192596"/>
    </source>
</evidence>
<feature type="region of interest" description="Disordered" evidence="5">
    <location>
        <begin position="178"/>
        <end position="209"/>
    </location>
</feature>
<dbReference type="Gene3D" id="3.30.40.10">
    <property type="entry name" value="Zinc/RING finger domain, C3HC4 (zinc finger)"/>
    <property type="match status" value="1"/>
</dbReference>
<feature type="compositionally biased region" description="Polar residues" evidence="5">
    <location>
        <begin position="444"/>
        <end position="456"/>
    </location>
</feature>
<protein>
    <recommendedName>
        <fullName evidence="6">Zinc finger PHD-type domain-containing protein</fullName>
    </recommendedName>
</protein>
<dbReference type="InParanoid" id="A0A1V8TFQ1"/>
<keyword evidence="1" id="KW-0479">Metal-binding</keyword>
<dbReference type="AlphaFoldDB" id="A0A1V8TFQ1"/>
<evidence type="ECO:0000256" key="3">
    <source>
        <dbReference type="ARBA" id="ARBA00022833"/>
    </source>
</evidence>
<dbReference type="SUPFAM" id="SSF57903">
    <property type="entry name" value="FYVE/PHD zinc finger"/>
    <property type="match status" value="1"/>
</dbReference>
<evidence type="ECO:0000313" key="7">
    <source>
        <dbReference type="EMBL" id="OQO10052.1"/>
    </source>
</evidence>
<feature type="region of interest" description="Disordered" evidence="5">
    <location>
        <begin position="444"/>
        <end position="470"/>
    </location>
</feature>
<comment type="caution">
    <text evidence="7">The sequence shown here is derived from an EMBL/GenBank/DDBJ whole genome shotgun (WGS) entry which is preliminary data.</text>
</comment>
<dbReference type="GO" id="GO:0008270">
    <property type="term" value="F:zinc ion binding"/>
    <property type="evidence" value="ECO:0007669"/>
    <property type="project" value="UniProtKB-KW"/>
</dbReference>
<evidence type="ECO:0000256" key="2">
    <source>
        <dbReference type="ARBA" id="ARBA00022771"/>
    </source>
</evidence>
<feature type="compositionally biased region" description="Polar residues" evidence="5">
    <location>
        <begin position="114"/>
        <end position="125"/>
    </location>
</feature>
<reference evidence="8" key="1">
    <citation type="submission" date="2017-03" db="EMBL/GenBank/DDBJ databases">
        <title>Genomes of endolithic fungi from Antarctica.</title>
        <authorList>
            <person name="Coleine C."/>
            <person name="Masonjones S."/>
            <person name="Stajich J.E."/>
        </authorList>
    </citation>
    <scope>NUCLEOTIDE SEQUENCE [LARGE SCALE GENOMIC DNA]</scope>
    <source>
        <strain evidence="8">CCFEE 5527</strain>
    </source>
</reference>
<dbReference type="EMBL" id="NAJO01000009">
    <property type="protein sequence ID" value="OQO10052.1"/>
    <property type="molecule type" value="Genomic_DNA"/>
</dbReference>
<dbReference type="GO" id="GO:0070210">
    <property type="term" value="C:Rpd3L-Expanded complex"/>
    <property type="evidence" value="ECO:0007669"/>
    <property type="project" value="TreeGrafter"/>
</dbReference>
<keyword evidence="2" id="KW-0863">Zinc-finger</keyword>
<dbReference type="SMART" id="SM00249">
    <property type="entry name" value="PHD"/>
    <property type="match status" value="1"/>
</dbReference>
<dbReference type="GO" id="GO:0034967">
    <property type="term" value="C:Set3 complex"/>
    <property type="evidence" value="ECO:0007669"/>
    <property type="project" value="TreeGrafter"/>
</dbReference>
<dbReference type="STRING" id="1507870.A0A1V8TFQ1"/>
<evidence type="ECO:0000256" key="5">
    <source>
        <dbReference type="SAM" id="MobiDB-lite"/>
    </source>
</evidence>
<dbReference type="GO" id="GO:0006355">
    <property type="term" value="P:regulation of DNA-templated transcription"/>
    <property type="evidence" value="ECO:0007669"/>
    <property type="project" value="TreeGrafter"/>
</dbReference>
<feature type="domain" description="Zinc finger PHD-type" evidence="6">
    <location>
        <begin position="494"/>
        <end position="542"/>
    </location>
</feature>
<feature type="compositionally biased region" description="Polar residues" evidence="5">
    <location>
        <begin position="371"/>
        <end position="384"/>
    </location>
</feature>
<dbReference type="InterPro" id="IPR001965">
    <property type="entry name" value="Znf_PHD"/>
</dbReference>
<feature type="compositionally biased region" description="Low complexity" evidence="5">
    <location>
        <begin position="178"/>
        <end position="197"/>
    </location>
</feature>
<feature type="compositionally biased region" description="Polar residues" evidence="5">
    <location>
        <begin position="147"/>
        <end position="160"/>
    </location>
</feature>
<feature type="region of interest" description="Disordered" evidence="5">
    <location>
        <begin position="304"/>
        <end position="411"/>
    </location>
</feature>
<dbReference type="InterPro" id="IPR019786">
    <property type="entry name" value="Zinc_finger_PHD-type_CS"/>
</dbReference>
<proteinExistence type="predicted"/>
<dbReference type="InterPro" id="IPR013083">
    <property type="entry name" value="Znf_RING/FYVE/PHD"/>
</dbReference>
<dbReference type="Pfam" id="PF20826">
    <property type="entry name" value="PHD_5"/>
    <property type="match status" value="1"/>
</dbReference>
<feature type="compositionally biased region" description="Basic and acidic residues" evidence="5">
    <location>
        <begin position="198"/>
        <end position="208"/>
    </location>
</feature>
<feature type="compositionally biased region" description="Basic and acidic residues" evidence="5">
    <location>
        <begin position="333"/>
        <end position="342"/>
    </location>
</feature>
<sequence length="561" mass="59914">MDSEYPAIALRLASESEGTGLVLNERYTFEEYIYRRGNFLGRQPEYAHLQNACFIARRHAAEVYPNDQAVLHVQDVRAREIATEQDPLLPLPTTSNTESIDGFATCLPDGLAGQTGNSQSPNLSLQPRVRGPRTRNSASRVARDRVSTTPVSIAPTTNDESAITSSLNTAAASAQATDTSFTLPSSPGSVQASSSVQHVHESQKRGEAPTEASAIELAMQAKRNEPLNPPDGATDAIEPPTGLPIPINRPQALAIADGPITTPPVKPTEATLSAIATTSRVLREPKLTAAPGVSAMAGYGMKVPVKSRGKRSHDEDEEGAESDTTLTGDDDEKDHATAEPSKKKTKTAAMAEQIPFTADAPPKGVARTVKKSATNVKANISTPRASAPPKVKATASKATTPKTSTPKAGTPANLNAVINGLALPKTREAAIAASSQRREALIRTRTSAGPTPTMSRSGRHQKPTPKNPSAINSVQANLMPEFFPPCTENGNDVHCICGVEDDDNGHMVQCEKCFVWQHSGCLLPGLTKKEVNKVDFLCQVCDPWKRRAVLQDLRKREGKVD</sequence>
<dbReference type="PROSITE" id="PS01359">
    <property type="entry name" value="ZF_PHD_1"/>
    <property type="match status" value="1"/>
</dbReference>
<organism evidence="7 8">
    <name type="scientific">Cryoendolithus antarcticus</name>
    <dbReference type="NCBI Taxonomy" id="1507870"/>
    <lineage>
        <taxon>Eukaryota</taxon>
        <taxon>Fungi</taxon>
        <taxon>Dikarya</taxon>
        <taxon>Ascomycota</taxon>
        <taxon>Pezizomycotina</taxon>
        <taxon>Dothideomycetes</taxon>
        <taxon>Dothideomycetidae</taxon>
        <taxon>Cladosporiales</taxon>
        <taxon>Cladosporiaceae</taxon>
        <taxon>Cryoendolithus</taxon>
    </lineage>
</organism>
<accession>A0A1V8TFQ1</accession>
<feature type="compositionally biased region" description="Low complexity" evidence="5">
    <location>
        <begin position="385"/>
        <end position="411"/>
    </location>
</feature>
<dbReference type="OrthoDB" id="79252at2759"/>
<dbReference type="GO" id="GO:0006325">
    <property type="term" value="P:chromatin organization"/>
    <property type="evidence" value="ECO:0007669"/>
    <property type="project" value="UniProtKB-KW"/>
</dbReference>
<dbReference type="Proteomes" id="UP000192596">
    <property type="component" value="Unassembled WGS sequence"/>
</dbReference>
<dbReference type="PANTHER" id="PTHR46462:SF3">
    <property type="entry name" value="UPSET, ISOFORM A"/>
    <property type="match status" value="1"/>
</dbReference>
<keyword evidence="8" id="KW-1185">Reference proteome</keyword>
<evidence type="ECO:0000256" key="1">
    <source>
        <dbReference type="ARBA" id="ARBA00022723"/>
    </source>
</evidence>
<keyword evidence="3" id="KW-0862">Zinc</keyword>